<dbReference type="PANTHER" id="PTHR23023">
    <property type="entry name" value="DIMETHYLANILINE MONOOXYGENASE"/>
    <property type="match status" value="1"/>
</dbReference>
<keyword evidence="7 18" id="KW-0274">FAD</keyword>
<evidence type="ECO:0000256" key="15">
    <source>
        <dbReference type="ARBA" id="ARBA00048041"/>
    </source>
</evidence>
<comment type="subcellular location">
    <subcellularLocation>
        <location evidence="2">Endoplasmic reticulum membrane</location>
        <topology evidence="2">Single-pass membrane protein</topology>
    </subcellularLocation>
</comment>
<comment type="cofactor">
    <cofactor evidence="1 18">
        <name>FAD</name>
        <dbReference type="ChEBI" id="CHEBI:57692"/>
    </cofactor>
</comment>
<accession>A0AAV4CPJ0</accession>
<keyword evidence="20" id="KW-1185">Reference proteome</keyword>
<sequence length="272" mass="31064">MASDSLRVAVIGAGVSGIAAIKCCLDEGITPVCFERTDRLGGLWHYTEKLTEGQACVMKSTIINTSKEMMSFSDFPIPEHFPNFMNNSQILEYLKSYCECFDLERYISYETDVTNVIKADDYLRTGRWEVTYRNISTGEEKTEKFAGVLVCSGYNSKKLTPNFPGLGDFQGKVLHSNDYRVSTDFMDKRVVVVGIGNSAGDVAVDLSHVAKQVFLSTRRGTWVLKRVSDRGYPFDLLNRTRFVEWLHKTFHGICEKREERRLNGRFDHQLYR</sequence>
<evidence type="ECO:0000256" key="2">
    <source>
        <dbReference type="ARBA" id="ARBA00004389"/>
    </source>
</evidence>
<keyword evidence="8" id="KW-0521">NADP</keyword>
<evidence type="ECO:0000256" key="6">
    <source>
        <dbReference type="ARBA" id="ARBA00022824"/>
    </source>
</evidence>
<evidence type="ECO:0000256" key="10">
    <source>
        <dbReference type="ARBA" id="ARBA00023002"/>
    </source>
</evidence>
<dbReference type="GO" id="GO:0034899">
    <property type="term" value="F:trimethylamine monooxygenase activity"/>
    <property type="evidence" value="ECO:0007669"/>
    <property type="project" value="UniProtKB-EC"/>
</dbReference>
<dbReference type="SUPFAM" id="SSF51905">
    <property type="entry name" value="FAD/NAD(P)-binding domain"/>
    <property type="match status" value="1"/>
</dbReference>
<evidence type="ECO:0000256" key="9">
    <source>
        <dbReference type="ARBA" id="ARBA00022989"/>
    </source>
</evidence>
<keyword evidence="11 18" id="KW-0503">Monooxygenase</keyword>
<dbReference type="EMBL" id="BLXT01006832">
    <property type="protein sequence ID" value="GFO33740.1"/>
    <property type="molecule type" value="Genomic_DNA"/>
</dbReference>
<dbReference type="Gene3D" id="3.50.50.60">
    <property type="entry name" value="FAD/NAD(P)-binding domain"/>
    <property type="match status" value="1"/>
</dbReference>
<evidence type="ECO:0000256" key="4">
    <source>
        <dbReference type="ARBA" id="ARBA00022630"/>
    </source>
</evidence>
<evidence type="ECO:0000256" key="17">
    <source>
        <dbReference type="ARBA" id="ARBA00049443"/>
    </source>
</evidence>
<evidence type="ECO:0000256" key="3">
    <source>
        <dbReference type="ARBA" id="ARBA00009183"/>
    </source>
</evidence>
<evidence type="ECO:0000313" key="20">
    <source>
        <dbReference type="Proteomes" id="UP000735302"/>
    </source>
</evidence>
<dbReference type="InterPro" id="IPR020946">
    <property type="entry name" value="Flavin_mOase-like"/>
</dbReference>
<dbReference type="FunFam" id="3.50.50.60:FF:000159">
    <property type="entry name" value="Dimethylaniline monooxygenase [N-oxide-forming]"/>
    <property type="match status" value="1"/>
</dbReference>
<evidence type="ECO:0000256" key="1">
    <source>
        <dbReference type="ARBA" id="ARBA00001974"/>
    </source>
</evidence>
<dbReference type="InterPro" id="IPR036188">
    <property type="entry name" value="FAD/NAD-bd_sf"/>
</dbReference>
<protein>
    <recommendedName>
        <fullName evidence="18">Flavin-containing monooxygenase</fullName>
        <ecNumber evidence="18">1.-.-.-</ecNumber>
    </recommendedName>
</protein>
<dbReference type="GO" id="GO:0005789">
    <property type="term" value="C:endoplasmic reticulum membrane"/>
    <property type="evidence" value="ECO:0007669"/>
    <property type="project" value="UniProtKB-SubCell"/>
</dbReference>
<dbReference type="GO" id="GO:0050661">
    <property type="term" value="F:NADP binding"/>
    <property type="evidence" value="ECO:0007669"/>
    <property type="project" value="InterPro"/>
</dbReference>
<evidence type="ECO:0000256" key="16">
    <source>
        <dbReference type="ARBA" id="ARBA00048088"/>
    </source>
</evidence>
<keyword evidence="9" id="KW-1133">Transmembrane helix</keyword>
<dbReference type="Proteomes" id="UP000735302">
    <property type="component" value="Unassembled WGS sequence"/>
</dbReference>
<evidence type="ECO:0000256" key="11">
    <source>
        <dbReference type="ARBA" id="ARBA00023033"/>
    </source>
</evidence>
<proteinExistence type="inferred from homology"/>
<reference evidence="19 20" key="1">
    <citation type="journal article" date="2021" name="Elife">
        <title>Chloroplast acquisition without the gene transfer in kleptoplastic sea slugs, Plakobranchus ocellatus.</title>
        <authorList>
            <person name="Maeda T."/>
            <person name="Takahashi S."/>
            <person name="Yoshida T."/>
            <person name="Shimamura S."/>
            <person name="Takaki Y."/>
            <person name="Nagai Y."/>
            <person name="Toyoda A."/>
            <person name="Suzuki Y."/>
            <person name="Arimoto A."/>
            <person name="Ishii H."/>
            <person name="Satoh N."/>
            <person name="Nishiyama T."/>
            <person name="Hasebe M."/>
            <person name="Maruyama T."/>
            <person name="Minagawa J."/>
            <person name="Obokata J."/>
            <person name="Shigenobu S."/>
        </authorList>
    </citation>
    <scope>NUCLEOTIDE SEQUENCE [LARGE SCALE GENOMIC DNA]</scope>
</reference>
<comment type="similarity">
    <text evidence="3 18">Belongs to the FMO family.</text>
</comment>
<dbReference type="InterPro" id="IPR050346">
    <property type="entry name" value="FMO-like"/>
</dbReference>
<dbReference type="PIRSF" id="PIRSF000332">
    <property type="entry name" value="FMO"/>
    <property type="match status" value="1"/>
</dbReference>
<dbReference type="EC" id="1.-.-.-" evidence="18"/>
<evidence type="ECO:0000256" key="14">
    <source>
        <dbReference type="ARBA" id="ARBA00047338"/>
    </source>
</evidence>
<comment type="function">
    <text evidence="13">Broad spectrum monooxygenase that catalyzes the oxygenation of a wide variety of nitrogen- and sulfur-containing compounds including xenobiotics. Catalyzes the S-oxygenation of hypotaurine to produce taurine, an organic osmolyte involved in cell volume regulation as well as a variety of cytoprotective and developmental processes. In vitro, catalyzes the N-oxygenation of trimethylamine (TMA) to produce trimethylamine N-oxide (TMAO) and could therefore participate to the detoxification of this compound that is generated by the action of gut microbiota from dietary precursors such as choline, choline containing compounds, betaine or L-carnitine.</text>
</comment>
<comment type="catalytic activity">
    <reaction evidence="14">
        <text>hypotaurine + NADH + O2 + H(+) = taurine + NAD(+) + H2O</text>
        <dbReference type="Rhea" id="RHEA:74111"/>
        <dbReference type="ChEBI" id="CHEBI:15377"/>
        <dbReference type="ChEBI" id="CHEBI:15378"/>
        <dbReference type="ChEBI" id="CHEBI:15379"/>
        <dbReference type="ChEBI" id="CHEBI:57540"/>
        <dbReference type="ChEBI" id="CHEBI:57853"/>
        <dbReference type="ChEBI" id="CHEBI:57945"/>
        <dbReference type="ChEBI" id="CHEBI:507393"/>
        <dbReference type="EC" id="1.14.13.8"/>
    </reaction>
    <physiologicalReaction direction="left-to-right" evidence="14">
        <dbReference type="Rhea" id="RHEA:74112"/>
    </physiologicalReaction>
</comment>
<evidence type="ECO:0000256" key="5">
    <source>
        <dbReference type="ARBA" id="ARBA00022692"/>
    </source>
</evidence>
<comment type="catalytic activity">
    <reaction evidence="17">
        <text>N,N-dimethylaniline + NADPH + O2 + H(+) = N,N-dimethylaniline N-oxide + NADP(+) + H2O</text>
        <dbReference type="Rhea" id="RHEA:24468"/>
        <dbReference type="ChEBI" id="CHEBI:15377"/>
        <dbReference type="ChEBI" id="CHEBI:15378"/>
        <dbReference type="ChEBI" id="CHEBI:15379"/>
        <dbReference type="ChEBI" id="CHEBI:16269"/>
        <dbReference type="ChEBI" id="CHEBI:17735"/>
        <dbReference type="ChEBI" id="CHEBI:57783"/>
        <dbReference type="ChEBI" id="CHEBI:58349"/>
        <dbReference type="EC" id="1.14.13.8"/>
    </reaction>
    <physiologicalReaction direction="left-to-right" evidence="17">
        <dbReference type="Rhea" id="RHEA:24469"/>
    </physiologicalReaction>
</comment>
<evidence type="ECO:0000256" key="13">
    <source>
        <dbReference type="ARBA" id="ARBA00045957"/>
    </source>
</evidence>
<dbReference type="GO" id="GO:0050660">
    <property type="term" value="F:flavin adenine dinucleotide binding"/>
    <property type="evidence" value="ECO:0007669"/>
    <property type="project" value="InterPro"/>
</dbReference>
<evidence type="ECO:0000256" key="8">
    <source>
        <dbReference type="ARBA" id="ARBA00022857"/>
    </source>
</evidence>
<keyword evidence="5" id="KW-0812">Transmembrane</keyword>
<name>A0AAV4CPJ0_9GAST</name>
<comment type="catalytic activity">
    <reaction evidence="15">
        <text>hypotaurine + NADPH + O2 + H(+) = taurine + NADP(+) + H2O</text>
        <dbReference type="Rhea" id="RHEA:69819"/>
        <dbReference type="ChEBI" id="CHEBI:15377"/>
        <dbReference type="ChEBI" id="CHEBI:15378"/>
        <dbReference type="ChEBI" id="CHEBI:15379"/>
        <dbReference type="ChEBI" id="CHEBI:57783"/>
        <dbReference type="ChEBI" id="CHEBI:57853"/>
        <dbReference type="ChEBI" id="CHEBI:58349"/>
        <dbReference type="ChEBI" id="CHEBI:507393"/>
        <dbReference type="EC" id="1.14.13.8"/>
    </reaction>
    <physiologicalReaction direction="left-to-right" evidence="15">
        <dbReference type="Rhea" id="RHEA:69820"/>
    </physiologicalReaction>
</comment>
<dbReference type="InterPro" id="IPR000960">
    <property type="entry name" value="Flavin_mOase"/>
</dbReference>
<dbReference type="PRINTS" id="PR00370">
    <property type="entry name" value="FMOXYGENASE"/>
</dbReference>
<keyword evidence="4 18" id="KW-0285">Flavoprotein</keyword>
<gene>
    <name evidence="19" type="ORF">PoB_006024500</name>
</gene>
<evidence type="ECO:0000256" key="12">
    <source>
        <dbReference type="ARBA" id="ARBA00023136"/>
    </source>
</evidence>
<comment type="catalytic activity">
    <reaction evidence="16">
        <text>trimethylamine + NADPH + O2 = trimethylamine N-oxide + NADP(+) + H2O</text>
        <dbReference type="Rhea" id="RHEA:31979"/>
        <dbReference type="ChEBI" id="CHEBI:15377"/>
        <dbReference type="ChEBI" id="CHEBI:15379"/>
        <dbReference type="ChEBI" id="CHEBI:15724"/>
        <dbReference type="ChEBI" id="CHEBI:57783"/>
        <dbReference type="ChEBI" id="CHEBI:58349"/>
        <dbReference type="ChEBI" id="CHEBI:58389"/>
        <dbReference type="EC" id="1.14.13.148"/>
    </reaction>
    <physiologicalReaction direction="left-to-right" evidence="16">
        <dbReference type="Rhea" id="RHEA:31980"/>
    </physiologicalReaction>
</comment>
<evidence type="ECO:0000256" key="18">
    <source>
        <dbReference type="RuleBase" id="RU361177"/>
    </source>
</evidence>
<keyword evidence="12" id="KW-0472">Membrane</keyword>
<dbReference type="GO" id="GO:0004499">
    <property type="term" value="F:N,N-dimethylaniline monooxygenase activity"/>
    <property type="evidence" value="ECO:0007669"/>
    <property type="project" value="InterPro"/>
</dbReference>
<comment type="caution">
    <text evidence="19">The sequence shown here is derived from an EMBL/GenBank/DDBJ whole genome shotgun (WGS) entry which is preliminary data.</text>
</comment>
<dbReference type="AlphaFoldDB" id="A0AAV4CPJ0"/>
<evidence type="ECO:0000256" key="7">
    <source>
        <dbReference type="ARBA" id="ARBA00022827"/>
    </source>
</evidence>
<keyword evidence="10 18" id="KW-0560">Oxidoreductase</keyword>
<evidence type="ECO:0000313" key="19">
    <source>
        <dbReference type="EMBL" id="GFO33740.1"/>
    </source>
</evidence>
<dbReference type="Pfam" id="PF00743">
    <property type="entry name" value="FMO-like"/>
    <property type="match status" value="1"/>
</dbReference>
<organism evidence="19 20">
    <name type="scientific">Plakobranchus ocellatus</name>
    <dbReference type="NCBI Taxonomy" id="259542"/>
    <lineage>
        <taxon>Eukaryota</taxon>
        <taxon>Metazoa</taxon>
        <taxon>Spiralia</taxon>
        <taxon>Lophotrochozoa</taxon>
        <taxon>Mollusca</taxon>
        <taxon>Gastropoda</taxon>
        <taxon>Heterobranchia</taxon>
        <taxon>Euthyneura</taxon>
        <taxon>Panpulmonata</taxon>
        <taxon>Sacoglossa</taxon>
        <taxon>Placobranchoidea</taxon>
        <taxon>Plakobranchidae</taxon>
        <taxon>Plakobranchus</taxon>
    </lineage>
</organism>
<keyword evidence="6" id="KW-0256">Endoplasmic reticulum</keyword>